<evidence type="ECO:0000256" key="6">
    <source>
        <dbReference type="ARBA" id="ARBA00023004"/>
    </source>
</evidence>
<dbReference type="SUPFAM" id="SSF102114">
    <property type="entry name" value="Radical SAM enzymes"/>
    <property type="match status" value="1"/>
</dbReference>
<evidence type="ECO:0000256" key="8">
    <source>
        <dbReference type="ARBA" id="ARBA00023186"/>
    </source>
</evidence>
<dbReference type="PROSITE" id="PS51918">
    <property type="entry name" value="RADICAL_SAM"/>
    <property type="match status" value="1"/>
</dbReference>
<keyword evidence="6 9" id="KW-0408">Iron</keyword>
<evidence type="ECO:0000256" key="5">
    <source>
        <dbReference type="ARBA" id="ARBA00022723"/>
    </source>
</evidence>
<evidence type="ECO:0000256" key="1">
    <source>
        <dbReference type="ARBA" id="ARBA00006100"/>
    </source>
</evidence>
<dbReference type="InterPro" id="IPR004559">
    <property type="entry name" value="HemW-like"/>
</dbReference>
<dbReference type="Proteomes" id="UP000178951">
    <property type="component" value="Unassembled WGS sequence"/>
</dbReference>
<evidence type="ECO:0000256" key="2">
    <source>
        <dbReference type="ARBA" id="ARBA00017228"/>
    </source>
</evidence>
<evidence type="ECO:0000313" key="12">
    <source>
        <dbReference type="Proteomes" id="UP000178951"/>
    </source>
</evidence>
<comment type="subcellular location">
    <subcellularLocation>
        <location evidence="9">Cytoplasm</location>
    </subcellularLocation>
</comment>
<dbReference type="SFLD" id="SFLDS00029">
    <property type="entry name" value="Radical_SAM"/>
    <property type="match status" value="1"/>
</dbReference>
<dbReference type="EMBL" id="MEUF01000029">
    <property type="protein sequence ID" value="OGC35373.1"/>
    <property type="molecule type" value="Genomic_DNA"/>
</dbReference>
<dbReference type="SMART" id="SM00729">
    <property type="entry name" value="Elp3"/>
    <property type="match status" value="1"/>
</dbReference>
<accession>A0A1F4TTI7</accession>
<dbReference type="InterPro" id="IPR058240">
    <property type="entry name" value="rSAM_sf"/>
</dbReference>
<protein>
    <recommendedName>
        <fullName evidence="2 9">Heme chaperone HemW</fullName>
    </recommendedName>
</protein>
<comment type="function">
    <text evidence="9">Probably acts as a heme chaperone, transferring heme to an unknown acceptor. Binds one molecule of heme per monomer, possibly covalently. Binds 1 [4Fe-4S] cluster. The cluster is coordinated with 3 cysteines and an exchangeable S-adenosyl-L-methionine.</text>
</comment>
<dbReference type="NCBIfam" id="TIGR00539">
    <property type="entry name" value="hemN_rel"/>
    <property type="match status" value="1"/>
</dbReference>
<dbReference type="GO" id="GO:0046872">
    <property type="term" value="F:metal ion binding"/>
    <property type="evidence" value="ECO:0007669"/>
    <property type="project" value="UniProtKB-UniRule"/>
</dbReference>
<gene>
    <name evidence="11" type="ORF">A2311_03430</name>
</gene>
<keyword evidence="9" id="KW-0963">Cytoplasm</keyword>
<keyword evidence="5 9" id="KW-0479">Metal-binding</keyword>
<dbReference type="CDD" id="cd01335">
    <property type="entry name" value="Radical_SAM"/>
    <property type="match status" value="1"/>
</dbReference>
<dbReference type="PANTHER" id="PTHR13932:SF5">
    <property type="entry name" value="RADICAL S-ADENOSYL METHIONINE DOMAIN-CONTAINING PROTEIN 1, MITOCHONDRIAL"/>
    <property type="match status" value="1"/>
</dbReference>
<evidence type="ECO:0000259" key="10">
    <source>
        <dbReference type="PROSITE" id="PS51918"/>
    </source>
</evidence>
<dbReference type="SFLD" id="SFLDG01065">
    <property type="entry name" value="anaerobic_coproporphyrinogen-I"/>
    <property type="match status" value="1"/>
</dbReference>
<dbReference type="GO" id="GO:0051539">
    <property type="term" value="F:4 iron, 4 sulfur cluster binding"/>
    <property type="evidence" value="ECO:0007669"/>
    <property type="project" value="UniProtKB-UniRule"/>
</dbReference>
<comment type="caution">
    <text evidence="11">The sequence shown here is derived from an EMBL/GenBank/DDBJ whole genome shotgun (WGS) entry which is preliminary data.</text>
</comment>
<dbReference type="Gene3D" id="3.20.20.70">
    <property type="entry name" value="Aldolase class I"/>
    <property type="match status" value="1"/>
</dbReference>
<feature type="domain" description="Radical SAM core" evidence="10">
    <location>
        <begin position="1"/>
        <end position="231"/>
    </location>
</feature>
<keyword evidence="9" id="KW-0004">4Fe-4S</keyword>
<keyword evidence="4 9" id="KW-0949">S-adenosyl-L-methionine</keyword>
<dbReference type="InterPro" id="IPR006638">
    <property type="entry name" value="Elp3/MiaA/NifB-like_rSAM"/>
</dbReference>
<comment type="similarity">
    <text evidence="1">Belongs to the anaerobic coproporphyrinogen-III oxidase family. HemW subfamily.</text>
</comment>
<dbReference type="SFLD" id="SFLDF00562">
    <property type="entry name" value="HemN-like__clustered_with_heat"/>
    <property type="match status" value="1"/>
</dbReference>
<dbReference type="InterPro" id="IPR013785">
    <property type="entry name" value="Aldolase_TIM"/>
</dbReference>
<keyword evidence="7 9" id="KW-0411">Iron-sulfur</keyword>
<dbReference type="SFLD" id="SFLDG01082">
    <property type="entry name" value="B12-binding_domain_containing"/>
    <property type="match status" value="1"/>
</dbReference>
<dbReference type="GO" id="GO:0006779">
    <property type="term" value="P:porphyrin-containing compound biosynthetic process"/>
    <property type="evidence" value="ECO:0007669"/>
    <property type="project" value="InterPro"/>
</dbReference>
<evidence type="ECO:0000256" key="7">
    <source>
        <dbReference type="ARBA" id="ARBA00023014"/>
    </source>
</evidence>
<dbReference type="GO" id="GO:0004109">
    <property type="term" value="F:coproporphyrinogen oxidase activity"/>
    <property type="evidence" value="ECO:0007669"/>
    <property type="project" value="InterPro"/>
</dbReference>
<name>A0A1F4TTI7_UNCSA</name>
<evidence type="ECO:0000256" key="9">
    <source>
        <dbReference type="RuleBase" id="RU364116"/>
    </source>
</evidence>
<keyword evidence="3 9" id="KW-0349">Heme</keyword>
<dbReference type="SFLD" id="SFLDF00288">
    <property type="entry name" value="HemN-like__clustered_with_nucl"/>
    <property type="match status" value="1"/>
</dbReference>
<dbReference type="InterPro" id="IPR007197">
    <property type="entry name" value="rSAM"/>
</dbReference>
<organism evidence="11 12">
    <name type="scientific">candidate division WOR-1 bacterium RIFOXYB2_FULL_48_7</name>
    <dbReference type="NCBI Taxonomy" id="1802583"/>
    <lineage>
        <taxon>Bacteria</taxon>
        <taxon>Bacillati</taxon>
        <taxon>Saganbacteria</taxon>
    </lineage>
</organism>
<dbReference type="Pfam" id="PF04055">
    <property type="entry name" value="Radical_SAM"/>
    <property type="match status" value="1"/>
</dbReference>
<reference evidence="11 12" key="1">
    <citation type="journal article" date="2016" name="Nat. Commun.">
        <title>Thousands of microbial genomes shed light on interconnected biogeochemical processes in an aquifer system.</title>
        <authorList>
            <person name="Anantharaman K."/>
            <person name="Brown C.T."/>
            <person name="Hug L.A."/>
            <person name="Sharon I."/>
            <person name="Castelle C.J."/>
            <person name="Probst A.J."/>
            <person name="Thomas B.C."/>
            <person name="Singh A."/>
            <person name="Wilkins M.J."/>
            <person name="Karaoz U."/>
            <person name="Brodie E.L."/>
            <person name="Williams K.H."/>
            <person name="Hubbard S.S."/>
            <person name="Banfield J.F."/>
        </authorList>
    </citation>
    <scope>NUCLEOTIDE SEQUENCE [LARGE SCALE GENOMIC DNA]</scope>
</reference>
<dbReference type="STRING" id="1802583.A2311_03430"/>
<dbReference type="PANTHER" id="PTHR13932">
    <property type="entry name" value="COPROPORPHYRINIGEN III OXIDASE"/>
    <property type="match status" value="1"/>
</dbReference>
<dbReference type="AlphaFoldDB" id="A0A1F4TTI7"/>
<proteinExistence type="inferred from homology"/>
<dbReference type="InterPro" id="IPR034505">
    <property type="entry name" value="Coproporphyrinogen-III_oxidase"/>
</dbReference>
<sequence>MPDVSSLYIHVPFCRQKCNYCDFISLAGKEDLIDQYVDSLIREISEKLTKETQLKTIYFGGGTPTLLSPQHFSRILETVSWTPSSEITVEANPGTASLEKLKILRDLGINRLSLGVQSFNDTHLKTLGRIHDSNQALKFYRDARTAGFENINLDLIFALPNQTLAEWQADLQQAIGLRPTHLSTYNLIIEENTPLHSQIRTPTSQLSPPSEDEEAEMYEYAIDTFLQAGYKQYEISNFAQPNFECRHNINYWQMGNWQGVGVGAHSHVDGKIWAGTSSLEEYCQQERELITRNTISAGEVIMMGLRLLMGIPATKFCGFEKEVSGLIEEGLMEAHENNYRLTNRGLFLGNQVFAHFV</sequence>
<dbReference type="GO" id="GO:0005737">
    <property type="term" value="C:cytoplasm"/>
    <property type="evidence" value="ECO:0007669"/>
    <property type="project" value="UniProtKB-SubCell"/>
</dbReference>
<evidence type="ECO:0000313" key="11">
    <source>
        <dbReference type="EMBL" id="OGC35373.1"/>
    </source>
</evidence>
<evidence type="ECO:0000256" key="3">
    <source>
        <dbReference type="ARBA" id="ARBA00022617"/>
    </source>
</evidence>
<evidence type="ECO:0000256" key="4">
    <source>
        <dbReference type="ARBA" id="ARBA00022691"/>
    </source>
</evidence>
<keyword evidence="8 9" id="KW-0143">Chaperone</keyword>